<gene>
    <name evidence="7" type="ORF">H2204_003743</name>
</gene>
<dbReference type="InterPro" id="IPR007568">
    <property type="entry name" value="RTA1"/>
</dbReference>
<accession>A0AA38Y974</accession>
<feature type="transmembrane region" description="Helical" evidence="6">
    <location>
        <begin position="245"/>
        <end position="266"/>
    </location>
</feature>
<keyword evidence="3 6" id="KW-1133">Transmembrane helix</keyword>
<proteinExistence type="predicted"/>
<protein>
    <recommendedName>
        <fullName evidence="9">RTA1-domain-containing protein</fullName>
    </recommendedName>
</protein>
<evidence type="ECO:0000313" key="8">
    <source>
        <dbReference type="Proteomes" id="UP001172681"/>
    </source>
</evidence>
<evidence type="ECO:0000256" key="6">
    <source>
        <dbReference type="SAM" id="Phobius"/>
    </source>
</evidence>
<evidence type="ECO:0000256" key="5">
    <source>
        <dbReference type="SAM" id="MobiDB-lite"/>
    </source>
</evidence>
<organism evidence="7 8">
    <name type="scientific">Knufia peltigerae</name>
    <dbReference type="NCBI Taxonomy" id="1002370"/>
    <lineage>
        <taxon>Eukaryota</taxon>
        <taxon>Fungi</taxon>
        <taxon>Dikarya</taxon>
        <taxon>Ascomycota</taxon>
        <taxon>Pezizomycotina</taxon>
        <taxon>Eurotiomycetes</taxon>
        <taxon>Chaetothyriomycetidae</taxon>
        <taxon>Chaetothyriales</taxon>
        <taxon>Trichomeriaceae</taxon>
        <taxon>Knufia</taxon>
    </lineage>
</organism>
<feature type="transmembrane region" description="Helical" evidence="6">
    <location>
        <begin position="117"/>
        <end position="135"/>
    </location>
</feature>
<feature type="transmembrane region" description="Helical" evidence="6">
    <location>
        <begin position="76"/>
        <end position="97"/>
    </location>
</feature>
<dbReference type="PANTHER" id="PTHR31465:SF1">
    <property type="entry name" value="PROTEIN RTA1-RELATED"/>
    <property type="match status" value="1"/>
</dbReference>
<feature type="transmembrane region" description="Helical" evidence="6">
    <location>
        <begin position="15"/>
        <end position="34"/>
    </location>
</feature>
<comment type="caution">
    <text evidence="7">The sequence shown here is derived from an EMBL/GenBank/DDBJ whole genome shotgun (WGS) entry which is preliminary data.</text>
</comment>
<feature type="region of interest" description="Disordered" evidence="5">
    <location>
        <begin position="215"/>
        <end position="234"/>
    </location>
</feature>
<comment type="subcellular location">
    <subcellularLocation>
        <location evidence="1">Membrane</location>
        <topology evidence="1">Multi-pass membrane protein</topology>
    </subcellularLocation>
</comment>
<sequence>MSDTQYEFYHYTPSLVAAIIFIALFFLISVLHAYQLVRTRTLAFIPFCIGGFMESVGYIGRAIGSNETPNWTLGPFVLQAVLILVAPALMAASLYMLLGRIITLTDGERHAFIKKRFLTKIFVAGDVFSFLLQAGGRGRLDLILPPSLPSCAPKIADFCLFFPTFLGAGLLSSKSQSTSNTGSKIIMGGLVVQIVFFSVFVLVGVKFHLNMRRGSGGAATTTTTGNDKSNQSSTKSAVSWEKHLVTLYIGSSLILIRSIMRLIEYAQGNDGYLISHEVFLYTFDSVPMFFVMILFAITHPSEINAHLKGAGAKVIENIVQVYSLENVEARYTTLQEV</sequence>
<feature type="transmembrane region" description="Helical" evidence="6">
    <location>
        <begin position="278"/>
        <end position="297"/>
    </location>
</feature>
<name>A0AA38Y974_9EURO</name>
<dbReference type="AlphaFoldDB" id="A0AA38Y974"/>
<keyword evidence="4 6" id="KW-0472">Membrane</keyword>
<dbReference type="PANTHER" id="PTHR31465">
    <property type="entry name" value="PROTEIN RTA1-RELATED"/>
    <property type="match status" value="1"/>
</dbReference>
<keyword evidence="8" id="KW-1185">Reference proteome</keyword>
<evidence type="ECO:0000256" key="2">
    <source>
        <dbReference type="ARBA" id="ARBA00022692"/>
    </source>
</evidence>
<dbReference type="Proteomes" id="UP001172681">
    <property type="component" value="Unassembled WGS sequence"/>
</dbReference>
<reference evidence="7" key="1">
    <citation type="submission" date="2022-10" db="EMBL/GenBank/DDBJ databases">
        <title>Culturing micro-colonial fungi from biological soil crusts in the Mojave desert and describing Neophaeococcomyces mojavensis, and introducing the new genera and species Taxawa tesnikishii.</title>
        <authorList>
            <person name="Kurbessoian T."/>
            <person name="Stajich J.E."/>
        </authorList>
    </citation>
    <scope>NUCLEOTIDE SEQUENCE</scope>
    <source>
        <strain evidence="7">TK_35</strain>
    </source>
</reference>
<evidence type="ECO:0000313" key="7">
    <source>
        <dbReference type="EMBL" id="KAJ9639672.1"/>
    </source>
</evidence>
<dbReference type="Pfam" id="PF04479">
    <property type="entry name" value="RTA1"/>
    <property type="match status" value="2"/>
</dbReference>
<keyword evidence="2 6" id="KW-0812">Transmembrane</keyword>
<feature type="transmembrane region" description="Helical" evidence="6">
    <location>
        <begin position="185"/>
        <end position="205"/>
    </location>
</feature>
<evidence type="ECO:0008006" key="9">
    <source>
        <dbReference type="Google" id="ProtNLM"/>
    </source>
</evidence>
<feature type="transmembrane region" description="Helical" evidence="6">
    <location>
        <begin position="41"/>
        <end position="64"/>
    </location>
</feature>
<evidence type="ECO:0000256" key="1">
    <source>
        <dbReference type="ARBA" id="ARBA00004141"/>
    </source>
</evidence>
<dbReference type="EMBL" id="JAPDRN010000017">
    <property type="protein sequence ID" value="KAJ9639672.1"/>
    <property type="molecule type" value="Genomic_DNA"/>
</dbReference>
<dbReference type="GO" id="GO:0016020">
    <property type="term" value="C:membrane"/>
    <property type="evidence" value="ECO:0007669"/>
    <property type="project" value="UniProtKB-SubCell"/>
</dbReference>
<evidence type="ECO:0000256" key="3">
    <source>
        <dbReference type="ARBA" id="ARBA00022989"/>
    </source>
</evidence>
<evidence type="ECO:0000256" key="4">
    <source>
        <dbReference type="ARBA" id="ARBA00023136"/>
    </source>
</evidence>